<evidence type="ECO:0000313" key="1">
    <source>
        <dbReference type="EMBL" id="SDU57221.1"/>
    </source>
</evidence>
<sequence>MKTIEVNITAEFIVPDDWEVIDHVPDPTFPEDKLTVLKINKNHYDFFPECLMKIEDETNVFWSADEGKTEDIIDCMSTFKVCIAEK</sequence>
<proteinExistence type="predicted"/>
<dbReference type="Proteomes" id="UP000199608">
    <property type="component" value="Unassembled WGS sequence"/>
</dbReference>
<keyword evidence="2" id="KW-1185">Reference proteome</keyword>
<reference evidence="2" key="1">
    <citation type="submission" date="2016-10" db="EMBL/GenBank/DDBJ databases">
        <authorList>
            <person name="Varghese N."/>
            <person name="Submissions S."/>
        </authorList>
    </citation>
    <scope>NUCLEOTIDE SEQUENCE [LARGE SCALE GENOMIC DNA]</scope>
    <source>
        <strain evidence="2">DSM 3384</strain>
    </source>
</reference>
<evidence type="ECO:0000313" key="2">
    <source>
        <dbReference type="Proteomes" id="UP000199608"/>
    </source>
</evidence>
<name>A0A1H2JM31_9BACT</name>
<protein>
    <submittedName>
        <fullName evidence="1">Uncharacterized protein</fullName>
    </submittedName>
</protein>
<accession>A0A1H2JM31</accession>
<gene>
    <name evidence="1" type="ORF">SAMN04487931_11377</name>
</gene>
<dbReference type="RefSeq" id="WP_041279166.1">
    <property type="nucleotide sequence ID" value="NZ_FNLL01000013.1"/>
</dbReference>
<organism evidence="1 2">
    <name type="scientific">Desulfobacula phenolica</name>
    <dbReference type="NCBI Taxonomy" id="90732"/>
    <lineage>
        <taxon>Bacteria</taxon>
        <taxon>Pseudomonadati</taxon>
        <taxon>Thermodesulfobacteriota</taxon>
        <taxon>Desulfobacteria</taxon>
        <taxon>Desulfobacterales</taxon>
        <taxon>Desulfobacteraceae</taxon>
        <taxon>Desulfobacula</taxon>
    </lineage>
</organism>
<dbReference type="EMBL" id="FNLL01000013">
    <property type="protein sequence ID" value="SDU57221.1"/>
    <property type="molecule type" value="Genomic_DNA"/>
</dbReference>
<dbReference type="AlphaFoldDB" id="A0A1H2JM31"/>